<dbReference type="EMBL" id="JACTNZ010000001">
    <property type="protein sequence ID" value="KAG5565569.1"/>
    <property type="molecule type" value="Genomic_DNA"/>
</dbReference>
<evidence type="ECO:0000313" key="3">
    <source>
        <dbReference type="Proteomes" id="UP000823749"/>
    </source>
</evidence>
<evidence type="ECO:0000313" key="2">
    <source>
        <dbReference type="EMBL" id="KAG5565569.1"/>
    </source>
</evidence>
<feature type="region of interest" description="Disordered" evidence="1">
    <location>
        <begin position="95"/>
        <end position="153"/>
    </location>
</feature>
<organism evidence="2 3">
    <name type="scientific">Rhododendron griersonianum</name>
    <dbReference type="NCBI Taxonomy" id="479676"/>
    <lineage>
        <taxon>Eukaryota</taxon>
        <taxon>Viridiplantae</taxon>
        <taxon>Streptophyta</taxon>
        <taxon>Embryophyta</taxon>
        <taxon>Tracheophyta</taxon>
        <taxon>Spermatophyta</taxon>
        <taxon>Magnoliopsida</taxon>
        <taxon>eudicotyledons</taxon>
        <taxon>Gunneridae</taxon>
        <taxon>Pentapetalae</taxon>
        <taxon>asterids</taxon>
        <taxon>Ericales</taxon>
        <taxon>Ericaceae</taxon>
        <taxon>Ericoideae</taxon>
        <taxon>Rhodoreae</taxon>
        <taxon>Rhododendron</taxon>
    </lineage>
</organism>
<protein>
    <submittedName>
        <fullName evidence="2">Uncharacterized protein</fullName>
    </submittedName>
</protein>
<accession>A0AAV6LNF9</accession>
<dbReference type="Proteomes" id="UP000823749">
    <property type="component" value="Chromosome 1"/>
</dbReference>
<keyword evidence="3" id="KW-1185">Reference proteome</keyword>
<comment type="caution">
    <text evidence="2">The sequence shown here is derived from an EMBL/GenBank/DDBJ whole genome shotgun (WGS) entry which is preliminary data.</text>
</comment>
<name>A0AAV6LNF9_9ERIC</name>
<dbReference type="AlphaFoldDB" id="A0AAV6LNF9"/>
<reference evidence="2" key="1">
    <citation type="submission" date="2020-08" db="EMBL/GenBank/DDBJ databases">
        <title>Plant Genome Project.</title>
        <authorList>
            <person name="Zhang R.-G."/>
        </authorList>
    </citation>
    <scope>NUCLEOTIDE SEQUENCE</scope>
    <source>
        <strain evidence="2">WSP0</strain>
        <tissue evidence="2">Leaf</tissue>
    </source>
</reference>
<feature type="compositionally biased region" description="Polar residues" evidence="1">
    <location>
        <begin position="174"/>
        <end position="191"/>
    </location>
</feature>
<evidence type="ECO:0000256" key="1">
    <source>
        <dbReference type="SAM" id="MobiDB-lite"/>
    </source>
</evidence>
<sequence length="200" mass="22615">MSRVRKQVETPIICGLDPENEVIPEQVVEPGLPVGFEVPQVALAIEEPPYEAPRNYQEGQPCGKDREREEIFREMMVAFREMAQTQRAMIKTMKNKLPDPGPARYSPGNIGLNDHANSSTHQSPFEGRLGEDIGQGKMKSRPGKEKMYQQEVPQSWFEPIRSLKPVNDIPKETFNINPGIQRNTRDTQSMNPLFEPTLGG</sequence>
<proteinExistence type="predicted"/>
<feature type="region of interest" description="Disordered" evidence="1">
    <location>
        <begin position="168"/>
        <end position="200"/>
    </location>
</feature>
<gene>
    <name evidence="2" type="ORF">RHGRI_001472</name>
</gene>